<keyword evidence="11" id="KW-0479">Metal-binding</keyword>
<keyword evidence="6 11" id="KW-0547">Nucleotide-binding</keyword>
<keyword evidence="9 11" id="KW-0057">Aromatic amino acid biosynthesis</keyword>
<keyword evidence="4 11" id="KW-0028">Amino-acid biosynthesis</keyword>
<comment type="function">
    <text evidence="11">Catalyzes the specific phosphorylation of the 3-hydroxyl group of shikimic acid using ATP as a cosubstrate.</text>
</comment>
<evidence type="ECO:0000256" key="4">
    <source>
        <dbReference type="ARBA" id="ARBA00022605"/>
    </source>
</evidence>
<gene>
    <name evidence="11" type="primary">aroK</name>
    <name evidence="13" type="ORF">D3230_09235</name>
</gene>
<comment type="subcellular location">
    <subcellularLocation>
        <location evidence="11">Cytoplasm</location>
    </subcellularLocation>
</comment>
<comment type="caution">
    <text evidence="11">Lacks conserved residue(s) required for the propagation of feature annotation.</text>
</comment>
<organism evidence="13 14">
    <name type="scientific">Leucobacter chromiireducens subsp. solipictus</name>
    <dbReference type="NCBI Taxonomy" id="398235"/>
    <lineage>
        <taxon>Bacteria</taxon>
        <taxon>Bacillati</taxon>
        <taxon>Actinomycetota</taxon>
        <taxon>Actinomycetes</taxon>
        <taxon>Micrococcales</taxon>
        <taxon>Microbacteriaceae</taxon>
        <taxon>Leucobacter</taxon>
    </lineage>
</organism>
<sequence>MTGHRRAGRAAGPPAAVPKPAPPTTPELQHPTEPIGLIPQSPRGSGRPRRRRRRRSGAKLPDRAVVFVGPMAAGKTSLGKRVARELGIPFVDSDAVFVRAHGVITDFFATHGEAEFRRLEAEVIAAELAAPGARILALGGGAVLTESTRELLAGYPVVLLMTTQEAVLRTANIQRRPLLRDDPEAWGRILAERRPLYEEVADVTYRTDRATKEQLARRVAQWARSFTKQAREPKRTDGGTPPSNRSE</sequence>
<dbReference type="EC" id="2.7.1.71" evidence="3 11"/>
<dbReference type="PANTHER" id="PTHR21087:SF16">
    <property type="entry name" value="SHIKIMATE KINASE 1, CHLOROPLASTIC"/>
    <property type="match status" value="1"/>
</dbReference>
<feature type="binding site" evidence="11">
    <location>
        <position position="94"/>
    </location>
    <ligand>
        <name>substrate</name>
    </ligand>
</feature>
<evidence type="ECO:0000313" key="14">
    <source>
        <dbReference type="Proteomes" id="UP001645859"/>
    </source>
</evidence>
<feature type="binding site" evidence="11">
    <location>
        <position position="117"/>
    </location>
    <ligand>
        <name>substrate</name>
    </ligand>
</feature>
<accession>A0ABS1SFY1</accession>
<evidence type="ECO:0000256" key="6">
    <source>
        <dbReference type="ARBA" id="ARBA00022741"/>
    </source>
</evidence>
<comment type="subunit">
    <text evidence="11">Monomer.</text>
</comment>
<evidence type="ECO:0000256" key="7">
    <source>
        <dbReference type="ARBA" id="ARBA00022777"/>
    </source>
</evidence>
<comment type="similarity">
    <text evidence="2 11">Belongs to the shikimate kinase family.</text>
</comment>
<keyword evidence="11" id="KW-0460">Magnesium</keyword>
<feature type="compositionally biased region" description="Pro residues" evidence="12">
    <location>
        <begin position="15"/>
        <end position="25"/>
    </location>
</feature>
<dbReference type="PROSITE" id="PS01128">
    <property type="entry name" value="SHIKIMATE_KINASE"/>
    <property type="match status" value="1"/>
</dbReference>
<comment type="pathway">
    <text evidence="1 11">Metabolic intermediate biosynthesis; chorismate biosynthesis; chorismate from D-erythrose 4-phosphate and phosphoenolpyruvate: step 5/7.</text>
</comment>
<dbReference type="Gene3D" id="3.40.50.300">
    <property type="entry name" value="P-loop containing nucleotide triphosphate hydrolases"/>
    <property type="match status" value="1"/>
</dbReference>
<comment type="cofactor">
    <cofactor evidence="11">
        <name>Mg(2+)</name>
        <dbReference type="ChEBI" id="CHEBI:18420"/>
    </cofactor>
    <text evidence="11">Binds 1 Mg(2+) ion per subunit.</text>
</comment>
<feature type="binding site" evidence="11">
    <location>
        <position position="76"/>
    </location>
    <ligand>
        <name>Mg(2+)</name>
        <dbReference type="ChEBI" id="CHEBI:18420"/>
    </ligand>
</feature>
<keyword evidence="11" id="KW-0963">Cytoplasm</keyword>
<feature type="binding site" evidence="11">
    <location>
        <position position="140"/>
    </location>
    <ligand>
        <name>substrate</name>
    </ligand>
</feature>
<dbReference type="PANTHER" id="PTHR21087">
    <property type="entry name" value="SHIKIMATE KINASE"/>
    <property type="match status" value="1"/>
</dbReference>
<dbReference type="Pfam" id="PF01202">
    <property type="entry name" value="SKI"/>
    <property type="match status" value="1"/>
</dbReference>
<evidence type="ECO:0000256" key="3">
    <source>
        <dbReference type="ARBA" id="ARBA00012154"/>
    </source>
</evidence>
<dbReference type="CDD" id="cd00464">
    <property type="entry name" value="SK"/>
    <property type="match status" value="1"/>
</dbReference>
<evidence type="ECO:0000256" key="9">
    <source>
        <dbReference type="ARBA" id="ARBA00023141"/>
    </source>
</evidence>
<comment type="caution">
    <text evidence="13">The sequence shown here is derived from an EMBL/GenBank/DDBJ whole genome shotgun (WGS) entry which is preliminary data.</text>
</comment>
<dbReference type="InterPro" id="IPR023000">
    <property type="entry name" value="Shikimate_kinase_CS"/>
</dbReference>
<feature type="region of interest" description="Disordered" evidence="12">
    <location>
        <begin position="225"/>
        <end position="247"/>
    </location>
</feature>
<feature type="binding site" evidence="11">
    <location>
        <position position="176"/>
    </location>
    <ligand>
        <name>ATP</name>
        <dbReference type="ChEBI" id="CHEBI:30616"/>
    </ligand>
</feature>
<proteinExistence type="inferred from homology"/>
<dbReference type="SUPFAM" id="SSF52540">
    <property type="entry name" value="P-loop containing nucleoside triphosphate hydrolases"/>
    <property type="match status" value="1"/>
</dbReference>
<evidence type="ECO:0000256" key="12">
    <source>
        <dbReference type="SAM" id="MobiDB-lite"/>
    </source>
</evidence>
<dbReference type="InterPro" id="IPR000623">
    <property type="entry name" value="Shikimate_kinase/TSH1"/>
</dbReference>
<evidence type="ECO:0000256" key="10">
    <source>
        <dbReference type="ARBA" id="ARBA00048567"/>
    </source>
</evidence>
<feature type="binding site" evidence="11">
    <location>
        <position position="193"/>
    </location>
    <ligand>
        <name>substrate</name>
    </ligand>
</feature>
<keyword evidence="14" id="KW-1185">Reference proteome</keyword>
<feature type="compositionally biased region" description="Basic residues" evidence="12">
    <location>
        <begin position="46"/>
        <end position="57"/>
    </location>
</feature>
<evidence type="ECO:0000256" key="2">
    <source>
        <dbReference type="ARBA" id="ARBA00006997"/>
    </source>
</evidence>
<dbReference type="EMBL" id="QYAC01000004">
    <property type="protein sequence ID" value="MBL3679468.1"/>
    <property type="molecule type" value="Genomic_DNA"/>
</dbReference>
<comment type="catalytic activity">
    <reaction evidence="10 11">
        <text>shikimate + ATP = 3-phosphoshikimate + ADP + H(+)</text>
        <dbReference type="Rhea" id="RHEA:13121"/>
        <dbReference type="ChEBI" id="CHEBI:15378"/>
        <dbReference type="ChEBI" id="CHEBI:30616"/>
        <dbReference type="ChEBI" id="CHEBI:36208"/>
        <dbReference type="ChEBI" id="CHEBI:145989"/>
        <dbReference type="ChEBI" id="CHEBI:456216"/>
        <dbReference type="EC" id="2.7.1.71"/>
    </reaction>
</comment>
<evidence type="ECO:0000313" key="13">
    <source>
        <dbReference type="EMBL" id="MBL3679468.1"/>
    </source>
</evidence>
<reference evidence="13 14" key="1">
    <citation type="submission" date="2018-09" db="EMBL/GenBank/DDBJ databases">
        <title>Comparative genomics of Leucobacter spp.</title>
        <authorList>
            <person name="Reis A.C."/>
            <person name="Kolvenbach B.A."/>
            <person name="Corvini P.F.X."/>
            <person name="Nunes O.C."/>
        </authorList>
    </citation>
    <scope>NUCLEOTIDE SEQUENCE [LARGE SCALE GENOMIC DNA]</scope>
    <source>
        <strain evidence="13 14">TAN 31504</strain>
    </source>
</reference>
<feature type="region of interest" description="Disordered" evidence="12">
    <location>
        <begin position="1"/>
        <end position="59"/>
    </location>
</feature>
<name>A0ABS1SFY1_9MICO</name>
<keyword evidence="5 11" id="KW-0808">Transferase</keyword>
<evidence type="ECO:0000256" key="8">
    <source>
        <dbReference type="ARBA" id="ARBA00022840"/>
    </source>
</evidence>
<evidence type="ECO:0000256" key="1">
    <source>
        <dbReference type="ARBA" id="ARBA00004842"/>
    </source>
</evidence>
<evidence type="ECO:0000256" key="5">
    <source>
        <dbReference type="ARBA" id="ARBA00022679"/>
    </source>
</evidence>
<dbReference type="HAMAP" id="MF_00109">
    <property type="entry name" value="Shikimate_kinase"/>
    <property type="match status" value="1"/>
</dbReference>
<keyword evidence="7 11" id="KW-0418">Kinase</keyword>
<dbReference type="InterPro" id="IPR027417">
    <property type="entry name" value="P-loop_NTPase"/>
</dbReference>
<evidence type="ECO:0000256" key="11">
    <source>
        <dbReference type="HAMAP-Rule" id="MF_00109"/>
    </source>
</evidence>
<keyword evidence="8 11" id="KW-0067">ATP-binding</keyword>
<protein>
    <recommendedName>
        <fullName evidence="3 11">Shikimate kinase</fullName>
        <shortName evidence="11">SK</shortName>
        <ecNumber evidence="3 11">2.7.1.71</ecNumber>
    </recommendedName>
</protein>
<dbReference type="InterPro" id="IPR031322">
    <property type="entry name" value="Shikimate/glucono_kinase"/>
</dbReference>
<dbReference type="PRINTS" id="PR01100">
    <property type="entry name" value="SHIKIMTKNASE"/>
</dbReference>
<dbReference type="GO" id="GO:0016301">
    <property type="term" value="F:kinase activity"/>
    <property type="evidence" value="ECO:0007669"/>
    <property type="project" value="UniProtKB-KW"/>
</dbReference>
<feature type="binding site" evidence="11">
    <location>
        <begin position="72"/>
        <end position="77"/>
    </location>
    <ligand>
        <name>ATP</name>
        <dbReference type="ChEBI" id="CHEBI:30616"/>
    </ligand>
</feature>
<dbReference type="Proteomes" id="UP001645859">
    <property type="component" value="Unassembled WGS sequence"/>
</dbReference>